<dbReference type="Proteomes" id="UP000321272">
    <property type="component" value="Chromosome"/>
</dbReference>
<dbReference type="OrthoDB" id="6358994at2"/>
<organism evidence="1 2">
    <name type="scientific">Pistricoccus aurantiacus</name>
    <dbReference type="NCBI Taxonomy" id="1883414"/>
    <lineage>
        <taxon>Bacteria</taxon>
        <taxon>Pseudomonadati</taxon>
        <taxon>Pseudomonadota</taxon>
        <taxon>Gammaproteobacteria</taxon>
        <taxon>Oceanospirillales</taxon>
        <taxon>Halomonadaceae</taxon>
        <taxon>Pistricoccus</taxon>
    </lineage>
</organism>
<name>A0A5B8SV21_9GAMM</name>
<dbReference type="AlphaFoldDB" id="A0A5B8SV21"/>
<dbReference type="NCBIfam" id="TIGR03482">
    <property type="entry name" value="DMSO_red_II_cha"/>
    <property type="match status" value="1"/>
</dbReference>
<dbReference type="InterPro" id="IPR036411">
    <property type="entry name" value="TorD-like_sf"/>
</dbReference>
<reference evidence="1 2" key="1">
    <citation type="submission" date="2019-06" db="EMBL/GenBank/DDBJ databases">
        <title>Genome analyses of bacteria isolated from kimchi.</title>
        <authorList>
            <person name="Lee S."/>
            <person name="Ahn S."/>
            <person name="Roh S."/>
        </authorList>
    </citation>
    <scope>NUCLEOTIDE SEQUENCE [LARGE SCALE GENOMIC DNA]</scope>
    <source>
        <strain evidence="1 2">CBA4606</strain>
    </source>
</reference>
<dbReference type="InterPro" id="IPR020945">
    <property type="entry name" value="DMSO/NO3_reduct_chaperone"/>
</dbReference>
<dbReference type="Gene3D" id="1.10.3480.10">
    <property type="entry name" value="TorD-like"/>
    <property type="match status" value="1"/>
</dbReference>
<keyword evidence="2" id="KW-1185">Reference proteome</keyword>
<proteinExistence type="predicted"/>
<evidence type="ECO:0000313" key="1">
    <source>
        <dbReference type="EMBL" id="QEA40616.1"/>
    </source>
</evidence>
<dbReference type="RefSeq" id="WP_147185883.1">
    <property type="nucleotide sequence ID" value="NZ_CP042382.1"/>
</dbReference>
<protein>
    <submittedName>
        <fullName evidence="1">Protein DdhD</fullName>
    </submittedName>
</protein>
<dbReference type="SUPFAM" id="SSF89155">
    <property type="entry name" value="TorD-like"/>
    <property type="match status" value="1"/>
</dbReference>
<dbReference type="EMBL" id="CP042382">
    <property type="protein sequence ID" value="QEA40616.1"/>
    <property type="molecule type" value="Genomic_DNA"/>
</dbReference>
<accession>A0A5B8SV21</accession>
<dbReference type="InterPro" id="IPR017843">
    <property type="entry name" value="DMSO_Rdtase_II_chaperone"/>
</dbReference>
<sequence length="247" mass="27794">MTTAQRLPMADSPARAEAKSAIYRLAAVAFGHPLPETQQAFEDGSFHQALDSAWQAVTGRPWPCQPASADFVELESGYIRVFHHGRQGKPQVALVAGEYSELLDGIARPTFMLNVQAFYKYFGLKAALGDEGRTEEPDHLSTMLEFMAVLTHLEAQSLAQRKEPDAYRRAQRDFLKRCLVPLLEVIQQQVARETNLMLDATLIRLIEDLPEWARNQLVELEARIGPYDEKTKDAASKGRALDQNLWN</sequence>
<dbReference type="KEGG" id="paur:FGL86_17040"/>
<evidence type="ECO:0000313" key="2">
    <source>
        <dbReference type="Proteomes" id="UP000321272"/>
    </source>
</evidence>
<gene>
    <name evidence="1" type="ORF">FGL86_17040</name>
</gene>
<dbReference type="Pfam" id="PF02613">
    <property type="entry name" value="Nitrate_red_del"/>
    <property type="match status" value="1"/>
</dbReference>